<dbReference type="HOGENOM" id="CLU_3188180_0_0_6"/>
<comment type="caution">
    <text evidence="1">The sequence shown here is derived from an EMBL/GenBank/DDBJ whole genome shotgun (WGS) entry which is preliminary data.</text>
</comment>
<gene>
    <name evidence="1" type="ORF">MED297_01815</name>
</gene>
<sequence>MSDTAFETDDERNESLKTREIQAISKYFDIVLLVVKGDVGRNETTP</sequence>
<evidence type="ECO:0000313" key="2">
    <source>
        <dbReference type="Proteomes" id="UP000005953"/>
    </source>
</evidence>
<dbReference type="STRING" id="314283.MED297_01815"/>
<keyword evidence="2" id="KW-1185">Reference proteome</keyword>
<accession>A4BC33</accession>
<proteinExistence type="predicted"/>
<dbReference type="EMBL" id="AAOE01000004">
    <property type="protein sequence ID" value="EAR10518.1"/>
    <property type="molecule type" value="Genomic_DNA"/>
</dbReference>
<reference evidence="1 2" key="1">
    <citation type="submission" date="2006-02" db="EMBL/GenBank/DDBJ databases">
        <authorList>
            <person name="Pinhassi J."/>
            <person name="Pedros-Alio C."/>
            <person name="Ferriera S."/>
            <person name="Johnson J."/>
            <person name="Kravitz S."/>
            <person name="Halpern A."/>
            <person name="Remington K."/>
            <person name="Beeson K."/>
            <person name="Tran B."/>
            <person name="Rogers Y.-H."/>
            <person name="Friedman R."/>
            <person name="Venter J.C."/>
        </authorList>
    </citation>
    <scope>NUCLEOTIDE SEQUENCE [LARGE SCALE GENOMIC DNA]</scope>
    <source>
        <strain evidence="1 2">MED297</strain>
    </source>
</reference>
<evidence type="ECO:0000313" key="1">
    <source>
        <dbReference type="EMBL" id="EAR10518.1"/>
    </source>
</evidence>
<organism evidence="1 2">
    <name type="scientific">Reinekea blandensis MED297</name>
    <dbReference type="NCBI Taxonomy" id="314283"/>
    <lineage>
        <taxon>Bacteria</taxon>
        <taxon>Pseudomonadati</taxon>
        <taxon>Pseudomonadota</taxon>
        <taxon>Gammaproteobacteria</taxon>
        <taxon>Oceanospirillales</taxon>
        <taxon>Saccharospirillaceae</taxon>
        <taxon>Reinekea</taxon>
    </lineage>
</organism>
<protein>
    <submittedName>
        <fullName evidence="1">Uncharacterized protein</fullName>
    </submittedName>
</protein>
<dbReference type="Proteomes" id="UP000005953">
    <property type="component" value="Unassembled WGS sequence"/>
</dbReference>
<dbReference type="AlphaFoldDB" id="A4BC33"/>
<name>A4BC33_9GAMM</name>